<organism evidence="9">
    <name type="scientific">Eremomyces bilateralis CBS 781.70</name>
    <dbReference type="NCBI Taxonomy" id="1392243"/>
    <lineage>
        <taxon>Eukaryota</taxon>
        <taxon>Fungi</taxon>
        <taxon>Dikarya</taxon>
        <taxon>Ascomycota</taxon>
        <taxon>Pezizomycotina</taxon>
        <taxon>Dothideomycetes</taxon>
        <taxon>Dothideomycetes incertae sedis</taxon>
        <taxon>Eremomycetales</taxon>
        <taxon>Eremomycetaceae</taxon>
        <taxon>Eremomyces</taxon>
    </lineage>
</organism>
<keyword evidence="10" id="KW-1185">Reference proteome</keyword>
<feature type="domain" description="Rhodopsin" evidence="8">
    <location>
        <begin position="67"/>
        <end position="310"/>
    </location>
</feature>
<proteinExistence type="inferred from homology"/>
<feature type="transmembrane region" description="Helical" evidence="7">
    <location>
        <begin position="125"/>
        <end position="152"/>
    </location>
</feature>
<keyword evidence="2 7" id="KW-0812">Transmembrane</keyword>
<protein>
    <recommendedName>
        <fullName evidence="8">Rhodopsin domain-containing protein</fullName>
    </recommendedName>
</protein>
<feature type="transmembrane region" description="Helical" evidence="7">
    <location>
        <begin position="164"/>
        <end position="187"/>
    </location>
</feature>
<gene>
    <name evidence="9 11" type="ORF">P152DRAFT_476982</name>
</gene>
<feature type="transmembrane region" description="Helical" evidence="7">
    <location>
        <begin position="242"/>
        <end position="263"/>
    </location>
</feature>
<feature type="compositionally biased region" description="Polar residues" evidence="6">
    <location>
        <begin position="410"/>
        <end position="422"/>
    </location>
</feature>
<dbReference type="InterPro" id="IPR052337">
    <property type="entry name" value="SAT4-like"/>
</dbReference>
<evidence type="ECO:0000256" key="7">
    <source>
        <dbReference type="SAM" id="Phobius"/>
    </source>
</evidence>
<keyword evidence="4 7" id="KW-0472">Membrane</keyword>
<dbReference type="OrthoDB" id="5329176at2759"/>
<evidence type="ECO:0000313" key="10">
    <source>
        <dbReference type="Proteomes" id="UP000504638"/>
    </source>
</evidence>
<evidence type="ECO:0000256" key="3">
    <source>
        <dbReference type="ARBA" id="ARBA00022989"/>
    </source>
</evidence>
<evidence type="ECO:0000256" key="4">
    <source>
        <dbReference type="ARBA" id="ARBA00023136"/>
    </source>
</evidence>
<evidence type="ECO:0000313" key="11">
    <source>
        <dbReference type="RefSeq" id="XP_033530526.1"/>
    </source>
</evidence>
<dbReference type="EMBL" id="ML975178">
    <property type="protein sequence ID" value="KAF1808895.1"/>
    <property type="molecule type" value="Genomic_DNA"/>
</dbReference>
<comment type="similarity">
    <text evidence="5">Belongs to the SAT4 family.</text>
</comment>
<name>A0A6G1FSQ4_9PEZI</name>
<dbReference type="AlphaFoldDB" id="A0A6G1FSQ4"/>
<dbReference type="InterPro" id="IPR049326">
    <property type="entry name" value="Rhodopsin_dom_fungi"/>
</dbReference>
<reference evidence="9 11" key="1">
    <citation type="submission" date="2020-01" db="EMBL/GenBank/DDBJ databases">
        <authorList>
            <consortium name="DOE Joint Genome Institute"/>
            <person name="Haridas S."/>
            <person name="Albert R."/>
            <person name="Binder M."/>
            <person name="Bloem J."/>
            <person name="Labutti K."/>
            <person name="Salamov A."/>
            <person name="Andreopoulos B."/>
            <person name="Baker S.E."/>
            <person name="Barry K."/>
            <person name="Bills G."/>
            <person name="Bluhm B.H."/>
            <person name="Cannon C."/>
            <person name="Castanera R."/>
            <person name="Culley D.E."/>
            <person name="Daum C."/>
            <person name="Ezra D."/>
            <person name="Gonzalez J.B."/>
            <person name="Henrissat B."/>
            <person name="Kuo A."/>
            <person name="Liang C."/>
            <person name="Lipzen A."/>
            <person name="Lutzoni F."/>
            <person name="Magnuson J."/>
            <person name="Mondo S."/>
            <person name="Nolan M."/>
            <person name="Ohm R."/>
            <person name="Pangilinan J."/>
            <person name="Park H.-J."/>
            <person name="Ramirez L."/>
            <person name="Alfaro M."/>
            <person name="Sun H."/>
            <person name="Tritt A."/>
            <person name="Yoshinaga Y."/>
            <person name="Zwiers L.-H."/>
            <person name="Turgeon B.G."/>
            <person name="Goodwin S.B."/>
            <person name="Spatafora J.W."/>
            <person name="Crous P.W."/>
            <person name="Grigoriev I.V."/>
        </authorList>
    </citation>
    <scope>NUCLEOTIDE SEQUENCE</scope>
    <source>
        <strain evidence="9 11">CBS 781.70</strain>
    </source>
</reference>
<keyword evidence="3 7" id="KW-1133">Transmembrane helix</keyword>
<feature type="transmembrane region" description="Helical" evidence="7">
    <location>
        <begin position="83"/>
        <end position="105"/>
    </location>
</feature>
<evidence type="ECO:0000256" key="2">
    <source>
        <dbReference type="ARBA" id="ARBA00022692"/>
    </source>
</evidence>
<dbReference type="PANTHER" id="PTHR33048:SF129">
    <property type="entry name" value="INTEGRAL MEMBRANE PROTEIN-RELATED"/>
    <property type="match status" value="1"/>
</dbReference>
<dbReference type="GO" id="GO:0016020">
    <property type="term" value="C:membrane"/>
    <property type="evidence" value="ECO:0007669"/>
    <property type="project" value="UniProtKB-SubCell"/>
</dbReference>
<evidence type="ECO:0000256" key="6">
    <source>
        <dbReference type="SAM" id="MobiDB-lite"/>
    </source>
</evidence>
<dbReference type="RefSeq" id="XP_033530526.1">
    <property type="nucleotide sequence ID" value="XM_033681555.1"/>
</dbReference>
<dbReference type="Proteomes" id="UP000504638">
    <property type="component" value="Unplaced"/>
</dbReference>
<feature type="transmembrane region" description="Helical" evidence="7">
    <location>
        <begin position="207"/>
        <end position="230"/>
    </location>
</feature>
<dbReference type="GeneID" id="54422125"/>
<accession>A0A6G1FSQ4</accession>
<evidence type="ECO:0000256" key="5">
    <source>
        <dbReference type="ARBA" id="ARBA00038359"/>
    </source>
</evidence>
<reference evidence="11" key="3">
    <citation type="submission" date="2025-04" db="UniProtKB">
        <authorList>
            <consortium name="RefSeq"/>
        </authorList>
    </citation>
    <scope>IDENTIFICATION</scope>
    <source>
        <strain evidence="11">CBS 781.70</strain>
    </source>
</reference>
<feature type="region of interest" description="Disordered" evidence="6">
    <location>
        <begin position="381"/>
        <end position="430"/>
    </location>
</feature>
<evidence type="ECO:0000259" key="8">
    <source>
        <dbReference type="Pfam" id="PF20684"/>
    </source>
</evidence>
<reference evidence="11" key="2">
    <citation type="submission" date="2020-04" db="EMBL/GenBank/DDBJ databases">
        <authorList>
            <consortium name="NCBI Genome Project"/>
        </authorList>
    </citation>
    <scope>NUCLEOTIDE SEQUENCE</scope>
    <source>
        <strain evidence="11">CBS 781.70</strain>
    </source>
</reference>
<dbReference type="PANTHER" id="PTHR33048">
    <property type="entry name" value="PTH11-LIKE INTEGRAL MEMBRANE PROTEIN (AFU_ORTHOLOGUE AFUA_5G11245)"/>
    <property type="match status" value="1"/>
</dbReference>
<comment type="subcellular location">
    <subcellularLocation>
        <location evidence="1">Membrane</location>
        <topology evidence="1">Multi-pass membrane protein</topology>
    </subcellularLocation>
</comment>
<sequence length="430" mass="48333">MSLQLLLEEDPDKLIALLEYGATFPDYPKNFTLPGLLDPNYVPPNKSRPLEVLCYCLAAISTIVVFLRLWIRKRVKGMMFGWDDWLIIPGQILSLGTIIVMVLLIKKGGSGQHVFDVSYDQIKMLQFLEFIGVMLYFHAIFLIRLSITAFLYRLMGVASMTKRILLHSTVVFLILELIIQVFAFVFACKPISAAWDMDVRLAGFKSINLALEIFVLTVIYLATDVWLLVLPIHTVWSLQLPLWTRIGVTWVFAFGGVACAGAVVKTIYVYPVFHSWDPSWNGIGFQIGAVIELGFGAISASMPAMNHILVKTIPTSLKSWINGKSRSQNPSTANRKTTPVNQSFRDVFSRNGPNVRALKTYDDEPTEVEFDFGWESRRKGTQSQWMEPGYEDLDKQAGRHPMISMRGLPGSQTGRSDASSDSVLPLNKAR</sequence>
<evidence type="ECO:0000256" key="1">
    <source>
        <dbReference type="ARBA" id="ARBA00004141"/>
    </source>
</evidence>
<feature type="transmembrane region" description="Helical" evidence="7">
    <location>
        <begin position="283"/>
        <end position="302"/>
    </location>
</feature>
<evidence type="ECO:0000313" key="9">
    <source>
        <dbReference type="EMBL" id="KAF1808895.1"/>
    </source>
</evidence>
<dbReference type="Pfam" id="PF20684">
    <property type="entry name" value="Fung_rhodopsin"/>
    <property type="match status" value="1"/>
</dbReference>
<feature type="transmembrane region" description="Helical" evidence="7">
    <location>
        <begin position="50"/>
        <end position="71"/>
    </location>
</feature>